<protein>
    <recommendedName>
        <fullName evidence="3">receptor protein serine/threonine kinase</fullName>
        <ecNumber evidence="3">2.7.11.30</ecNumber>
    </recommendedName>
</protein>
<comment type="subcellular location">
    <subcellularLocation>
        <location evidence="1">Membrane</location>
        <topology evidence="1">Single-pass type I membrane protein</topology>
    </subcellularLocation>
</comment>
<dbReference type="GO" id="GO:0004675">
    <property type="term" value="F:transmembrane receptor protein serine/threonine kinase activity"/>
    <property type="evidence" value="ECO:0007669"/>
    <property type="project" value="UniProtKB-EC"/>
</dbReference>
<reference evidence="17" key="1">
    <citation type="journal article" date="2019" name="IScience">
        <title>Narwhal Genome Reveals Long-Term Low Genetic Diversity despite Current Large Abundance Size.</title>
        <authorList>
            <person name="Westbury M.V."/>
            <person name="Petersen B."/>
            <person name="Garde E."/>
            <person name="Heide-Jorgensen M.P."/>
            <person name="Lorenzen E.D."/>
        </authorList>
    </citation>
    <scope>NUCLEOTIDE SEQUENCE [LARGE SCALE GENOMIC DNA]</scope>
</reference>
<keyword evidence="9" id="KW-0418">Kinase</keyword>
<dbReference type="SUPFAM" id="SSF56112">
    <property type="entry name" value="Protein kinase-like (PK-like)"/>
    <property type="match status" value="1"/>
</dbReference>
<keyword evidence="7" id="KW-0732">Signal</keyword>
<dbReference type="Proteomes" id="UP000308365">
    <property type="component" value="Unassembled WGS sequence"/>
</dbReference>
<keyword evidence="11" id="KW-1133">Transmembrane helix</keyword>
<dbReference type="AlphaFoldDB" id="A0A4V5P902"/>
<evidence type="ECO:0000256" key="9">
    <source>
        <dbReference type="ARBA" id="ARBA00022777"/>
    </source>
</evidence>
<dbReference type="GO" id="GO:0071363">
    <property type="term" value="P:cellular response to growth factor stimulus"/>
    <property type="evidence" value="ECO:0007669"/>
    <property type="project" value="TreeGrafter"/>
</dbReference>
<dbReference type="Gene3D" id="1.10.510.10">
    <property type="entry name" value="Transferase(Phosphotransferase) domain 1"/>
    <property type="match status" value="1"/>
</dbReference>
<dbReference type="PANTHER" id="PTHR23255:SF62">
    <property type="entry name" value="BONE MORPHOGENETIC PROTEIN RECEPTOR TYPE-1B"/>
    <property type="match status" value="1"/>
</dbReference>
<evidence type="ECO:0000256" key="1">
    <source>
        <dbReference type="ARBA" id="ARBA00004479"/>
    </source>
</evidence>
<proteinExistence type="inferred from homology"/>
<evidence type="ECO:0000313" key="16">
    <source>
        <dbReference type="EMBL" id="TKC41610.1"/>
    </source>
</evidence>
<keyword evidence="5" id="KW-0808">Transferase</keyword>
<feature type="domain" description="Protein kinase" evidence="15">
    <location>
        <begin position="1"/>
        <end position="158"/>
    </location>
</feature>
<keyword evidence="6" id="KW-0812">Transmembrane</keyword>
<evidence type="ECO:0000256" key="7">
    <source>
        <dbReference type="ARBA" id="ARBA00022729"/>
    </source>
</evidence>
<dbReference type="PANTHER" id="PTHR23255">
    <property type="entry name" value="TRANSFORMING GROWTH FACTOR-BETA RECEPTOR TYPE I AND II"/>
    <property type="match status" value="1"/>
</dbReference>
<dbReference type="InterPro" id="IPR000333">
    <property type="entry name" value="TGFB_receptor"/>
</dbReference>
<keyword evidence="14" id="KW-0464">Manganese</keyword>
<dbReference type="InterPro" id="IPR000719">
    <property type="entry name" value="Prot_kinase_dom"/>
</dbReference>
<evidence type="ECO:0000256" key="13">
    <source>
        <dbReference type="ARBA" id="ARBA00023170"/>
    </source>
</evidence>
<sequence>EIFFKEPWKEILSHLSLKPWVRNHLDCHLLVLFSAYSALLYFFLSDTNEVDIPPNTRVGTKRYMPPEVLDESLNRNHFQSYIMADMYSFGLILWEVARRCVSGENNNVNETIFPGIVEEYQLPYHDLVPSDPSYEDVREIVCIKKLRPSFPNRWSSDE</sequence>
<evidence type="ECO:0000256" key="3">
    <source>
        <dbReference type="ARBA" id="ARBA00012401"/>
    </source>
</evidence>
<name>A0A4V5P902_MONMO</name>
<dbReference type="Pfam" id="PF07714">
    <property type="entry name" value="PK_Tyr_Ser-Thr"/>
    <property type="match status" value="1"/>
</dbReference>
<dbReference type="GO" id="GO:0005524">
    <property type="term" value="F:ATP binding"/>
    <property type="evidence" value="ECO:0007669"/>
    <property type="project" value="UniProtKB-KW"/>
</dbReference>
<evidence type="ECO:0000256" key="10">
    <source>
        <dbReference type="ARBA" id="ARBA00022840"/>
    </source>
</evidence>
<keyword evidence="13" id="KW-0675">Receptor</keyword>
<keyword evidence="12" id="KW-0472">Membrane</keyword>
<evidence type="ECO:0000256" key="4">
    <source>
        <dbReference type="ARBA" id="ARBA00022527"/>
    </source>
</evidence>
<accession>A0A4V5P902</accession>
<comment type="caution">
    <text evidence="16">The sequence shown here is derived from an EMBL/GenBank/DDBJ whole genome shotgun (WGS) entry which is preliminary data.</text>
</comment>
<evidence type="ECO:0000256" key="8">
    <source>
        <dbReference type="ARBA" id="ARBA00022741"/>
    </source>
</evidence>
<evidence type="ECO:0000256" key="5">
    <source>
        <dbReference type="ARBA" id="ARBA00022679"/>
    </source>
</evidence>
<evidence type="ECO:0000256" key="14">
    <source>
        <dbReference type="ARBA" id="ARBA00023211"/>
    </source>
</evidence>
<dbReference type="InterPro" id="IPR001245">
    <property type="entry name" value="Ser-Thr/Tyr_kinase_cat_dom"/>
</dbReference>
<evidence type="ECO:0000313" key="17">
    <source>
        <dbReference type="Proteomes" id="UP000308365"/>
    </source>
</evidence>
<comment type="similarity">
    <text evidence="2">Belongs to the protein kinase superfamily. TKL Ser/Thr protein kinase family. TGFB receptor subfamily.</text>
</comment>
<dbReference type="GO" id="GO:0043235">
    <property type="term" value="C:receptor complex"/>
    <property type="evidence" value="ECO:0007669"/>
    <property type="project" value="TreeGrafter"/>
</dbReference>
<gene>
    <name evidence="16" type="ORF">EI555_011960</name>
</gene>
<organism evidence="16 17">
    <name type="scientific">Monodon monoceros</name>
    <name type="common">Narwhal</name>
    <name type="synonym">Ceratodon monodon</name>
    <dbReference type="NCBI Taxonomy" id="40151"/>
    <lineage>
        <taxon>Eukaryota</taxon>
        <taxon>Metazoa</taxon>
        <taxon>Chordata</taxon>
        <taxon>Craniata</taxon>
        <taxon>Vertebrata</taxon>
        <taxon>Euteleostomi</taxon>
        <taxon>Mammalia</taxon>
        <taxon>Eutheria</taxon>
        <taxon>Laurasiatheria</taxon>
        <taxon>Artiodactyla</taxon>
        <taxon>Whippomorpha</taxon>
        <taxon>Cetacea</taxon>
        <taxon>Odontoceti</taxon>
        <taxon>Monodontidae</taxon>
        <taxon>Monodon</taxon>
    </lineage>
</organism>
<dbReference type="EMBL" id="RWIC01000620">
    <property type="protein sequence ID" value="TKC41610.1"/>
    <property type="molecule type" value="Genomic_DNA"/>
</dbReference>
<dbReference type="PROSITE" id="PS50011">
    <property type="entry name" value="PROTEIN_KINASE_DOM"/>
    <property type="match status" value="1"/>
</dbReference>
<feature type="non-terminal residue" evidence="16">
    <location>
        <position position="158"/>
    </location>
</feature>
<evidence type="ECO:0000256" key="11">
    <source>
        <dbReference type="ARBA" id="ARBA00022989"/>
    </source>
</evidence>
<keyword evidence="4" id="KW-0723">Serine/threonine-protein kinase</keyword>
<evidence type="ECO:0000256" key="2">
    <source>
        <dbReference type="ARBA" id="ARBA00009605"/>
    </source>
</evidence>
<evidence type="ECO:0000259" key="15">
    <source>
        <dbReference type="PROSITE" id="PS50011"/>
    </source>
</evidence>
<dbReference type="InterPro" id="IPR011009">
    <property type="entry name" value="Kinase-like_dom_sf"/>
</dbReference>
<keyword evidence="10" id="KW-0067">ATP-binding</keyword>
<keyword evidence="8" id="KW-0547">Nucleotide-binding</keyword>
<dbReference type="EC" id="2.7.11.30" evidence="3"/>
<feature type="non-terminal residue" evidence="16">
    <location>
        <position position="1"/>
    </location>
</feature>
<dbReference type="GO" id="GO:0005886">
    <property type="term" value="C:plasma membrane"/>
    <property type="evidence" value="ECO:0007669"/>
    <property type="project" value="TreeGrafter"/>
</dbReference>
<evidence type="ECO:0000256" key="12">
    <source>
        <dbReference type="ARBA" id="ARBA00023136"/>
    </source>
</evidence>
<evidence type="ECO:0000256" key="6">
    <source>
        <dbReference type="ARBA" id="ARBA00022692"/>
    </source>
</evidence>